<dbReference type="Proteomes" id="UP000235371">
    <property type="component" value="Unassembled WGS sequence"/>
</dbReference>
<evidence type="ECO:0008006" key="4">
    <source>
        <dbReference type="Google" id="ProtNLM"/>
    </source>
</evidence>
<keyword evidence="1" id="KW-1133">Transmembrane helix</keyword>
<dbReference type="InParanoid" id="A0A2J6TWU6"/>
<reference evidence="2 3" key="1">
    <citation type="submission" date="2016-04" db="EMBL/GenBank/DDBJ databases">
        <title>A degradative enzymes factory behind the ericoid mycorrhizal symbiosis.</title>
        <authorList>
            <consortium name="DOE Joint Genome Institute"/>
            <person name="Martino E."/>
            <person name="Morin E."/>
            <person name="Grelet G."/>
            <person name="Kuo A."/>
            <person name="Kohler A."/>
            <person name="Daghino S."/>
            <person name="Barry K."/>
            <person name="Choi C."/>
            <person name="Cichocki N."/>
            <person name="Clum A."/>
            <person name="Copeland A."/>
            <person name="Hainaut M."/>
            <person name="Haridas S."/>
            <person name="Labutti K."/>
            <person name="Lindquist E."/>
            <person name="Lipzen A."/>
            <person name="Khouja H.-R."/>
            <person name="Murat C."/>
            <person name="Ohm R."/>
            <person name="Olson A."/>
            <person name="Spatafora J."/>
            <person name="Veneault-Fourrey C."/>
            <person name="Henrissat B."/>
            <person name="Grigoriev I."/>
            <person name="Martin F."/>
            <person name="Perotto S."/>
        </authorList>
    </citation>
    <scope>NUCLEOTIDE SEQUENCE [LARGE SCALE GENOMIC DNA]</scope>
    <source>
        <strain evidence="2 3">E</strain>
    </source>
</reference>
<protein>
    <recommendedName>
        <fullName evidence="4">Tc1-like transposase DDE domain-containing protein</fullName>
    </recommendedName>
</protein>
<evidence type="ECO:0000313" key="3">
    <source>
        <dbReference type="Proteomes" id="UP000235371"/>
    </source>
</evidence>
<accession>A0A2J6TWU6</accession>
<feature type="transmembrane region" description="Helical" evidence="1">
    <location>
        <begin position="6"/>
        <end position="24"/>
    </location>
</feature>
<gene>
    <name evidence="2" type="ORF">K444DRAFT_690265</name>
</gene>
<proteinExistence type="predicted"/>
<dbReference type="GeneID" id="36595838"/>
<keyword evidence="3" id="KW-1185">Reference proteome</keyword>
<keyword evidence="1" id="KW-0472">Membrane</keyword>
<dbReference type="RefSeq" id="XP_024744403.1">
    <property type="nucleotide sequence ID" value="XM_024887762.1"/>
</dbReference>
<dbReference type="OrthoDB" id="3504114at2759"/>
<keyword evidence="1" id="KW-0812">Transmembrane</keyword>
<sequence>MPTIEITIYIRYCSISLTILSLLMSQAIMQGLDIDIRGSLRSDSPHSRLQSSVVKKMAHSSSIPQDSIMLRRVYQGSTDSDMFENFIAQLLHYCGRYPEPKSVIVMDNA</sequence>
<organism evidence="2 3">
    <name type="scientific">Hyaloscypha bicolor E</name>
    <dbReference type="NCBI Taxonomy" id="1095630"/>
    <lineage>
        <taxon>Eukaryota</taxon>
        <taxon>Fungi</taxon>
        <taxon>Dikarya</taxon>
        <taxon>Ascomycota</taxon>
        <taxon>Pezizomycotina</taxon>
        <taxon>Leotiomycetes</taxon>
        <taxon>Helotiales</taxon>
        <taxon>Hyaloscyphaceae</taxon>
        <taxon>Hyaloscypha</taxon>
        <taxon>Hyaloscypha bicolor</taxon>
    </lineage>
</organism>
<evidence type="ECO:0000256" key="1">
    <source>
        <dbReference type="SAM" id="Phobius"/>
    </source>
</evidence>
<dbReference type="EMBL" id="KZ613740">
    <property type="protein sequence ID" value="PMD67499.1"/>
    <property type="molecule type" value="Genomic_DNA"/>
</dbReference>
<dbReference type="STRING" id="1095630.A0A2J6TWU6"/>
<name>A0A2J6TWU6_9HELO</name>
<dbReference type="AlphaFoldDB" id="A0A2J6TWU6"/>
<evidence type="ECO:0000313" key="2">
    <source>
        <dbReference type="EMBL" id="PMD67499.1"/>
    </source>
</evidence>